<protein>
    <submittedName>
        <fullName evidence="4">ABC transporter substrate-binding protein</fullName>
    </submittedName>
</protein>
<evidence type="ECO:0000313" key="4">
    <source>
        <dbReference type="EMBL" id="RLV50957.1"/>
    </source>
</evidence>
<feature type="domain" description="Leucine-binding protein" evidence="3">
    <location>
        <begin position="48"/>
        <end position="390"/>
    </location>
</feature>
<proteinExistence type="inferred from homology"/>
<dbReference type="RefSeq" id="WP_121804637.1">
    <property type="nucleotide sequence ID" value="NZ_RDBE01000001.1"/>
</dbReference>
<dbReference type="Proteomes" id="UP000281708">
    <property type="component" value="Unassembled WGS sequence"/>
</dbReference>
<name>A0A3L8P7N0_9ACTN</name>
<dbReference type="SUPFAM" id="SSF53822">
    <property type="entry name" value="Periplasmic binding protein-like I"/>
    <property type="match status" value="1"/>
</dbReference>
<dbReference type="PROSITE" id="PS51318">
    <property type="entry name" value="TAT"/>
    <property type="match status" value="1"/>
</dbReference>
<dbReference type="Gene3D" id="3.40.50.2300">
    <property type="match status" value="2"/>
</dbReference>
<dbReference type="PANTHER" id="PTHR30483">
    <property type="entry name" value="LEUCINE-SPECIFIC-BINDING PROTEIN"/>
    <property type="match status" value="1"/>
</dbReference>
<dbReference type="InterPro" id="IPR006311">
    <property type="entry name" value="TAT_signal"/>
</dbReference>
<evidence type="ECO:0000259" key="3">
    <source>
        <dbReference type="Pfam" id="PF13458"/>
    </source>
</evidence>
<dbReference type="InterPro" id="IPR028082">
    <property type="entry name" value="Peripla_BP_I"/>
</dbReference>
<comment type="similarity">
    <text evidence="1">Belongs to the leucine-binding protein family.</text>
</comment>
<dbReference type="PANTHER" id="PTHR30483:SF6">
    <property type="entry name" value="PERIPLASMIC BINDING PROTEIN OF ABC TRANSPORTER FOR NATURAL AMINO ACIDS"/>
    <property type="match status" value="1"/>
</dbReference>
<dbReference type="AlphaFoldDB" id="A0A3L8P7N0"/>
<dbReference type="EMBL" id="RDBE01000001">
    <property type="protein sequence ID" value="RLV50957.1"/>
    <property type="molecule type" value="Genomic_DNA"/>
</dbReference>
<organism evidence="4 5">
    <name type="scientific">Nocardioides mangrovicus</name>
    <dbReference type="NCBI Taxonomy" id="2478913"/>
    <lineage>
        <taxon>Bacteria</taxon>
        <taxon>Bacillati</taxon>
        <taxon>Actinomycetota</taxon>
        <taxon>Actinomycetes</taxon>
        <taxon>Propionibacteriales</taxon>
        <taxon>Nocardioidaceae</taxon>
        <taxon>Nocardioides</taxon>
    </lineage>
</organism>
<dbReference type="OrthoDB" id="6753945at2"/>
<evidence type="ECO:0000256" key="1">
    <source>
        <dbReference type="ARBA" id="ARBA00010062"/>
    </source>
</evidence>
<accession>A0A3L8P7N0</accession>
<sequence>MTDHQPLLATDRRSLLKLGGLGALGVGAAPLLSACGIKSSSGASGSDTVRIGYVSPQTGSLAPFGEADAFVVSQVKKIFAQKGLKIGGKKAKVEILVRDSQSDSKRAGDVASDLILKSNVDLMLVSSTPDNTNPVSDQCEANGVPCISTVAPWQPWFLGRGGTTSKSFEWTYHFFWGLEDVESVYMDMWGQVDSNQKVGAIWPNDSDGNAWGDAKTGFPPVVAKKGFSIIDPGHYADGTTDFTAQISRFKSGNAELLAGVPIPPDFITFWKQAVQQQYQPKLATIGKALLFPSTISALGDTGNNLGTEVWWSPSHPFTSSLSGQSAKQLADAYTASTSKQWTQPIGFVHALFEVASAALAKASSPSDKKGIVKALSTMRLSTVVGDLDWTSGPVPNVAKTPLVGGQWRGDSKGYDLVIVSNADHPNIPAGGKVQPL</sequence>
<gene>
    <name evidence="4" type="ORF">D9V37_03215</name>
</gene>
<dbReference type="CDD" id="cd06337">
    <property type="entry name" value="PBP1_ABC_ligand_binding-like"/>
    <property type="match status" value="1"/>
</dbReference>
<comment type="caution">
    <text evidence="4">The sequence shown here is derived from an EMBL/GenBank/DDBJ whole genome shotgun (WGS) entry which is preliminary data.</text>
</comment>
<evidence type="ECO:0000313" key="5">
    <source>
        <dbReference type="Proteomes" id="UP000281708"/>
    </source>
</evidence>
<dbReference type="Pfam" id="PF13458">
    <property type="entry name" value="Peripla_BP_6"/>
    <property type="match status" value="1"/>
</dbReference>
<keyword evidence="2" id="KW-0732">Signal</keyword>
<dbReference type="InterPro" id="IPR051010">
    <property type="entry name" value="BCAA_transport"/>
</dbReference>
<dbReference type="InterPro" id="IPR028081">
    <property type="entry name" value="Leu-bd"/>
</dbReference>
<keyword evidence="5" id="KW-1185">Reference proteome</keyword>
<evidence type="ECO:0000256" key="2">
    <source>
        <dbReference type="ARBA" id="ARBA00022729"/>
    </source>
</evidence>
<reference evidence="4 5" key="1">
    <citation type="submission" date="2018-10" db="EMBL/GenBank/DDBJ databases">
        <title>Marmoricola sp. 4Q3S-7 whole genome shotgun sequence.</title>
        <authorList>
            <person name="Li F."/>
        </authorList>
    </citation>
    <scope>NUCLEOTIDE SEQUENCE [LARGE SCALE GENOMIC DNA]</scope>
    <source>
        <strain evidence="4 5">4Q3S-7</strain>
    </source>
</reference>